<accession>A0ABS5S2G9</accession>
<dbReference type="PROSITE" id="PS51352">
    <property type="entry name" value="THIOREDOXIN_2"/>
    <property type="match status" value="1"/>
</dbReference>
<feature type="signal peptide" evidence="2">
    <location>
        <begin position="1"/>
        <end position="17"/>
    </location>
</feature>
<dbReference type="EMBL" id="JAHCTB010000002">
    <property type="protein sequence ID" value="MBT0607403.1"/>
    <property type="molecule type" value="Genomic_DNA"/>
</dbReference>
<dbReference type="Proteomes" id="UP001297092">
    <property type="component" value="Unassembled WGS sequence"/>
</dbReference>
<organism evidence="4 5">
    <name type="scientific">Aequorivita echinoideorum</name>
    <dbReference type="NCBI Taxonomy" id="1549647"/>
    <lineage>
        <taxon>Bacteria</taxon>
        <taxon>Pseudomonadati</taxon>
        <taxon>Bacteroidota</taxon>
        <taxon>Flavobacteriia</taxon>
        <taxon>Flavobacteriales</taxon>
        <taxon>Flavobacteriaceae</taxon>
        <taxon>Aequorivita</taxon>
    </lineage>
</organism>
<dbReference type="PANTHER" id="PTHR15337">
    <property type="entry name" value="ANTERIOR GRADIENT PROTEIN-RELATED"/>
    <property type="match status" value="1"/>
</dbReference>
<evidence type="ECO:0000313" key="4">
    <source>
        <dbReference type="EMBL" id="MBT0607403.1"/>
    </source>
</evidence>
<comment type="caution">
    <text evidence="4">The sequence shown here is derived from an EMBL/GenBank/DDBJ whole genome shotgun (WGS) entry which is preliminary data.</text>
</comment>
<dbReference type="RefSeq" id="WP_214112278.1">
    <property type="nucleotide sequence ID" value="NZ_JAHCTB010000002.1"/>
</dbReference>
<dbReference type="Gene3D" id="3.40.30.10">
    <property type="entry name" value="Glutaredoxin"/>
    <property type="match status" value="1"/>
</dbReference>
<dbReference type="SUPFAM" id="SSF52833">
    <property type="entry name" value="Thioredoxin-like"/>
    <property type="match status" value="1"/>
</dbReference>
<protein>
    <submittedName>
        <fullName evidence="4">Thioredoxin family protein</fullName>
    </submittedName>
</protein>
<keyword evidence="1 2" id="KW-0732">Signal</keyword>
<evidence type="ECO:0000256" key="1">
    <source>
        <dbReference type="ARBA" id="ARBA00022729"/>
    </source>
</evidence>
<dbReference type="InterPro" id="IPR013766">
    <property type="entry name" value="Thioredoxin_domain"/>
</dbReference>
<feature type="chain" id="PRO_5045599980" evidence="2">
    <location>
        <begin position="18"/>
        <end position="146"/>
    </location>
</feature>
<dbReference type="Pfam" id="PF13899">
    <property type="entry name" value="Thioredoxin_7"/>
    <property type="match status" value="1"/>
</dbReference>
<reference evidence="4 5" key="1">
    <citation type="submission" date="2021-05" db="EMBL/GenBank/DDBJ databases">
        <title>Aequorivita echinoideorum JCM 30378 genome.</title>
        <authorList>
            <person name="Zhang H."/>
            <person name="Li C."/>
        </authorList>
    </citation>
    <scope>NUCLEOTIDE SEQUENCE [LARGE SCALE GENOMIC DNA]</scope>
    <source>
        <strain evidence="4 5">JCM30378</strain>
    </source>
</reference>
<keyword evidence="5" id="KW-1185">Reference proteome</keyword>
<proteinExistence type="predicted"/>
<gene>
    <name evidence="4" type="ORF">KIV10_04345</name>
</gene>
<name>A0ABS5S2G9_9FLAO</name>
<dbReference type="InterPro" id="IPR036249">
    <property type="entry name" value="Thioredoxin-like_sf"/>
</dbReference>
<evidence type="ECO:0000313" key="5">
    <source>
        <dbReference type="Proteomes" id="UP001297092"/>
    </source>
</evidence>
<dbReference type="PANTHER" id="PTHR15337:SF11">
    <property type="entry name" value="THIOREDOXIN DOMAIN-CONTAINING PROTEIN"/>
    <property type="match status" value="1"/>
</dbReference>
<evidence type="ECO:0000259" key="3">
    <source>
        <dbReference type="PROSITE" id="PS51352"/>
    </source>
</evidence>
<dbReference type="InterPro" id="IPR051099">
    <property type="entry name" value="AGR/TXD"/>
</dbReference>
<evidence type="ECO:0000256" key="2">
    <source>
        <dbReference type="SAM" id="SignalP"/>
    </source>
</evidence>
<sequence length="146" mass="16903">MKATFFLILSLFLFKNAAISQNWETDFEIAKKTATEQNKPIILVFQGSDWCAPCIKLDREIWSTAEFDTYSKEHYVMLQADFPRKSKNKFSEAQQQQNNALAEKYNTQGYFPFVVILDKNGNVLGETGYEKTTVSNYIEKLNSFIK</sequence>
<feature type="domain" description="Thioredoxin" evidence="3">
    <location>
        <begin position="10"/>
        <end position="146"/>
    </location>
</feature>